<evidence type="ECO:0000313" key="1">
    <source>
        <dbReference type="EMBL" id="GAH27868.1"/>
    </source>
</evidence>
<comment type="caution">
    <text evidence="1">The sequence shown here is derived from an EMBL/GenBank/DDBJ whole genome shotgun (WGS) entry which is preliminary data.</text>
</comment>
<accession>X1G4C0</accession>
<dbReference type="EMBL" id="BARU01005180">
    <property type="protein sequence ID" value="GAH27868.1"/>
    <property type="molecule type" value="Genomic_DNA"/>
</dbReference>
<reference evidence="1" key="1">
    <citation type="journal article" date="2014" name="Front. Microbiol.">
        <title>High frequency of phylogenetically diverse reductive dehalogenase-homologous genes in deep subseafloor sedimentary metagenomes.</title>
        <authorList>
            <person name="Kawai M."/>
            <person name="Futagami T."/>
            <person name="Toyoda A."/>
            <person name="Takaki Y."/>
            <person name="Nishi S."/>
            <person name="Hori S."/>
            <person name="Arai W."/>
            <person name="Tsubouchi T."/>
            <person name="Morono Y."/>
            <person name="Uchiyama I."/>
            <person name="Ito T."/>
            <person name="Fujiyama A."/>
            <person name="Inagaki F."/>
            <person name="Takami H."/>
        </authorList>
    </citation>
    <scope>NUCLEOTIDE SEQUENCE</scope>
    <source>
        <strain evidence="1">Expedition CK06-06</strain>
    </source>
</reference>
<name>X1G4C0_9ZZZZ</name>
<sequence>MEYKIEKKSAPGWGEVDVLGATFEEGKPEGEEVGKWRQKLDTRQEKLKYLETGERYWYSEEWFGSEKRKNPA</sequence>
<proteinExistence type="predicted"/>
<protein>
    <submittedName>
        <fullName evidence="1">Uncharacterized protein</fullName>
    </submittedName>
</protein>
<dbReference type="AlphaFoldDB" id="X1G4C0"/>
<gene>
    <name evidence="1" type="ORF">S03H2_10017</name>
</gene>
<organism evidence="1">
    <name type="scientific">marine sediment metagenome</name>
    <dbReference type="NCBI Taxonomy" id="412755"/>
    <lineage>
        <taxon>unclassified sequences</taxon>
        <taxon>metagenomes</taxon>
        <taxon>ecological metagenomes</taxon>
    </lineage>
</organism>